<gene>
    <name evidence="2" type="ORF">DB88DRAFT_472595</name>
</gene>
<proteinExistence type="predicted"/>
<feature type="region of interest" description="Disordered" evidence="1">
    <location>
        <begin position="206"/>
        <end position="227"/>
    </location>
</feature>
<dbReference type="AlphaFoldDB" id="A0AAD9D129"/>
<evidence type="ECO:0000256" key="1">
    <source>
        <dbReference type="SAM" id="MobiDB-lite"/>
    </source>
</evidence>
<name>A0AAD9D129_PAPLA</name>
<sequence length="325" mass="35649">MSKEIPPNGYDAQRKGASSLGSRQPTTLTMWVCTVCRSGQWHHSATMLNPSPGDLGEETAPLFKWLNGAAEALTKQYATGYAQSTSVARTDYDEAVTFHKDLHAAAEILRRQAQEKQINLQVLHGACDIGTHPDVREKLDNELKSTYNYRPRYEQESGPSSKPAPPASSTPRPNSSCSTLVELDGAFGNDASADVDVAEFYHPKEIAQDMEGNTGDSSKGFSKKEYHPGYATLPDGTNVPRGFHASHLIPSYYGREPGATDLSDLQCRACQKSGDARDERHPESAEVSSTSPRRALSNMGSKAHAWLREKKNAVRQGRSRRKISK</sequence>
<feature type="region of interest" description="Disordered" evidence="1">
    <location>
        <begin position="1"/>
        <end position="22"/>
    </location>
</feature>
<protein>
    <submittedName>
        <fullName evidence="2">Uncharacterized protein</fullName>
    </submittedName>
</protein>
<dbReference type="EMBL" id="JAODAN010000005">
    <property type="protein sequence ID" value="KAK1924015.1"/>
    <property type="molecule type" value="Genomic_DNA"/>
</dbReference>
<feature type="region of interest" description="Disordered" evidence="1">
    <location>
        <begin position="149"/>
        <end position="180"/>
    </location>
</feature>
<keyword evidence="3" id="KW-1185">Reference proteome</keyword>
<feature type="compositionally biased region" description="Basic and acidic residues" evidence="1">
    <location>
        <begin position="274"/>
        <end position="284"/>
    </location>
</feature>
<comment type="caution">
    <text evidence="2">The sequence shown here is derived from an EMBL/GenBank/DDBJ whole genome shotgun (WGS) entry which is preliminary data.</text>
</comment>
<feature type="region of interest" description="Disordered" evidence="1">
    <location>
        <begin position="270"/>
        <end position="325"/>
    </location>
</feature>
<organism evidence="2 3">
    <name type="scientific">Papiliotrema laurentii</name>
    <name type="common">Cryptococcus laurentii</name>
    <dbReference type="NCBI Taxonomy" id="5418"/>
    <lineage>
        <taxon>Eukaryota</taxon>
        <taxon>Fungi</taxon>
        <taxon>Dikarya</taxon>
        <taxon>Basidiomycota</taxon>
        <taxon>Agaricomycotina</taxon>
        <taxon>Tremellomycetes</taxon>
        <taxon>Tremellales</taxon>
        <taxon>Rhynchogastremaceae</taxon>
        <taxon>Papiliotrema</taxon>
    </lineage>
</organism>
<dbReference type="Proteomes" id="UP001182556">
    <property type="component" value="Unassembled WGS sequence"/>
</dbReference>
<accession>A0AAD9D129</accession>
<reference evidence="2" key="1">
    <citation type="submission" date="2023-02" db="EMBL/GenBank/DDBJ databases">
        <title>Identification and recombinant expression of a fungal hydrolase from Papiliotrema laurentii that hydrolyzes apple cutin and clears colloidal polyester polyurethane.</title>
        <authorList>
            <consortium name="DOE Joint Genome Institute"/>
            <person name="Roman V.A."/>
            <person name="Bojanowski C."/>
            <person name="Crable B.R."/>
            <person name="Wagner D.N."/>
            <person name="Hung C.S."/>
            <person name="Nadeau L.J."/>
            <person name="Schratz L."/>
            <person name="Haridas S."/>
            <person name="Pangilinan J."/>
            <person name="Lipzen A."/>
            <person name="Na H."/>
            <person name="Yan M."/>
            <person name="Ng V."/>
            <person name="Grigoriev I.V."/>
            <person name="Spatafora J.W."/>
            <person name="Barlow D."/>
            <person name="Biffinger J."/>
            <person name="Kelley-Loughnane N."/>
            <person name="Varaljay V.A."/>
            <person name="Crookes-Goodson W.J."/>
        </authorList>
    </citation>
    <scope>NUCLEOTIDE SEQUENCE</scope>
    <source>
        <strain evidence="2">5307AH</strain>
    </source>
</reference>
<evidence type="ECO:0000313" key="3">
    <source>
        <dbReference type="Proteomes" id="UP001182556"/>
    </source>
</evidence>
<evidence type="ECO:0000313" key="2">
    <source>
        <dbReference type="EMBL" id="KAK1924015.1"/>
    </source>
</evidence>